<dbReference type="Gene3D" id="3.30.70.270">
    <property type="match status" value="1"/>
</dbReference>
<name>A0A2U1E908_9PSEU</name>
<evidence type="ECO:0000313" key="3">
    <source>
        <dbReference type="EMBL" id="PVY96365.1"/>
    </source>
</evidence>
<dbReference type="AlphaFoldDB" id="A0A2U1E908"/>
<feature type="transmembrane region" description="Helical" evidence="2">
    <location>
        <begin position="47"/>
        <end position="77"/>
    </location>
</feature>
<keyword evidence="2" id="KW-0472">Membrane</keyword>
<feature type="transmembrane region" description="Helical" evidence="2">
    <location>
        <begin position="89"/>
        <end position="113"/>
    </location>
</feature>
<proteinExistence type="predicted"/>
<dbReference type="EMBL" id="QEKW01000030">
    <property type="protein sequence ID" value="PVY96365.1"/>
    <property type="molecule type" value="Genomic_DNA"/>
</dbReference>
<evidence type="ECO:0000256" key="2">
    <source>
        <dbReference type="SAM" id="Phobius"/>
    </source>
</evidence>
<evidence type="ECO:0000313" key="4">
    <source>
        <dbReference type="Proteomes" id="UP000245639"/>
    </source>
</evidence>
<dbReference type="InterPro" id="IPR043128">
    <property type="entry name" value="Rev_trsase/Diguanyl_cyclase"/>
</dbReference>
<keyword evidence="4" id="KW-1185">Reference proteome</keyword>
<evidence type="ECO:0000256" key="1">
    <source>
        <dbReference type="SAM" id="MobiDB-lite"/>
    </source>
</evidence>
<sequence>MGAIRGLLTSAWTDRHRPVMLLALAAALAGLLMRAEPAPFHLLAAAALVLTVVLGVLVSAFGGLVVGLVTAAVVIVVKQAVGAWTPADFVASLQTTLGLLVVGALAGLAGSVLRSDRGHRSSGAAAAYGSLGLLTEQAVTARLDEEIARARRHRRPLAVILIRTEITDPDLGDGTRMRAHRTVARLVESLLREIDIPFALSPEEVGAVLPETDVEGAWLLLGPLVDAATRASFTVREEDGRRTLADCAEVHAGLAALSDETPRAEDLLVAARASIREDDPGQGPPGARHRSETGRGAQ</sequence>
<keyword evidence="2" id="KW-0812">Transmembrane</keyword>
<gene>
    <name evidence="3" type="ORF">C8D89_13015</name>
</gene>
<feature type="compositionally biased region" description="Basic and acidic residues" evidence="1">
    <location>
        <begin position="289"/>
        <end position="298"/>
    </location>
</feature>
<protein>
    <recommendedName>
        <fullName evidence="5">GGDEF domain-containing protein</fullName>
    </recommendedName>
</protein>
<reference evidence="3 4" key="1">
    <citation type="submission" date="2018-04" db="EMBL/GenBank/DDBJ databases">
        <title>Genomic Encyclopedia of Type Strains, Phase IV (KMG-IV): sequencing the most valuable type-strain genomes for metagenomic binning, comparative biology and taxonomic classification.</title>
        <authorList>
            <person name="Goeker M."/>
        </authorList>
    </citation>
    <scope>NUCLEOTIDE SEQUENCE [LARGE SCALE GENOMIC DNA]</scope>
    <source>
        <strain evidence="3 4">DSM 45771</strain>
    </source>
</reference>
<comment type="caution">
    <text evidence="3">The sequence shown here is derived from an EMBL/GenBank/DDBJ whole genome shotgun (WGS) entry which is preliminary data.</text>
</comment>
<dbReference type="InterPro" id="IPR029787">
    <property type="entry name" value="Nucleotide_cyclase"/>
</dbReference>
<evidence type="ECO:0008006" key="5">
    <source>
        <dbReference type="Google" id="ProtNLM"/>
    </source>
</evidence>
<organism evidence="3 4">
    <name type="scientific">Actinomycetospora cinnamomea</name>
    <dbReference type="NCBI Taxonomy" id="663609"/>
    <lineage>
        <taxon>Bacteria</taxon>
        <taxon>Bacillati</taxon>
        <taxon>Actinomycetota</taxon>
        <taxon>Actinomycetes</taxon>
        <taxon>Pseudonocardiales</taxon>
        <taxon>Pseudonocardiaceae</taxon>
        <taxon>Actinomycetospora</taxon>
    </lineage>
</organism>
<keyword evidence="2" id="KW-1133">Transmembrane helix</keyword>
<dbReference type="Proteomes" id="UP000245639">
    <property type="component" value="Unassembled WGS sequence"/>
</dbReference>
<feature type="region of interest" description="Disordered" evidence="1">
    <location>
        <begin position="273"/>
        <end position="298"/>
    </location>
</feature>
<accession>A0A2U1E908</accession>
<dbReference type="SUPFAM" id="SSF55073">
    <property type="entry name" value="Nucleotide cyclase"/>
    <property type="match status" value="1"/>
</dbReference>